<evidence type="ECO:0000313" key="4">
    <source>
        <dbReference type="Proteomes" id="UP001168877"/>
    </source>
</evidence>
<dbReference type="EMBL" id="JAUESC010000001">
    <property type="protein sequence ID" value="KAK0607143.1"/>
    <property type="molecule type" value="Genomic_DNA"/>
</dbReference>
<sequence length="130" mass="14864">MEIHLLHLYEDPNEDPILDLHKDARYGSPSPPPPITIAVAQSNPETPLPPHNEPQNPLPSPNRVFIHGTARVLDRGVQVEDYRVGFKILFLFGVVMYLMRLILNLFRIPTVPEKIFLFPWIPGSRILVEL</sequence>
<proteinExistence type="predicted"/>
<dbReference type="AlphaFoldDB" id="A0AA39TPR0"/>
<feature type="region of interest" description="Disordered" evidence="1">
    <location>
        <begin position="19"/>
        <end position="60"/>
    </location>
</feature>
<name>A0AA39TPR0_ACESA</name>
<keyword evidence="2" id="KW-0812">Transmembrane</keyword>
<reference evidence="3" key="2">
    <citation type="submission" date="2023-06" db="EMBL/GenBank/DDBJ databases">
        <authorList>
            <person name="Swenson N.G."/>
            <person name="Wegrzyn J.L."/>
            <person name="Mcevoy S.L."/>
        </authorList>
    </citation>
    <scope>NUCLEOTIDE SEQUENCE</scope>
    <source>
        <strain evidence="3">NS2018</strain>
        <tissue evidence="3">Leaf</tissue>
    </source>
</reference>
<gene>
    <name evidence="3" type="ORF">LWI29_010190</name>
</gene>
<evidence type="ECO:0000256" key="1">
    <source>
        <dbReference type="SAM" id="MobiDB-lite"/>
    </source>
</evidence>
<accession>A0AA39TPR0</accession>
<organism evidence="3 4">
    <name type="scientific">Acer saccharum</name>
    <name type="common">Sugar maple</name>
    <dbReference type="NCBI Taxonomy" id="4024"/>
    <lineage>
        <taxon>Eukaryota</taxon>
        <taxon>Viridiplantae</taxon>
        <taxon>Streptophyta</taxon>
        <taxon>Embryophyta</taxon>
        <taxon>Tracheophyta</taxon>
        <taxon>Spermatophyta</taxon>
        <taxon>Magnoliopsida</taxon>
        <taxon>eudicotyledons</taxon>
        <taxon>Gunneridae</taxon>
        <taxon>Pentapetalae</taxon>
        <taxon>rosids</taxon>
        <taxon>malvids</taxon>
        <taxon>Sapindales</taxon>
        <taxon>Sapindaceae</taxon>
        <taxon>Hippocastanoideae</taxon>
        <taxon>Acereae</taxon>
        <taxon>Acer</taxon>
    </lineage>
</organism>
<feature type="compositionally biased region" description="Pro residues" evidence="1">
    <location>
        <begin position="46"/>
        <end position="60"/>
    </location>
</feature>
<comment type="caution">
    <text evidence="3">The sequence shown here is derived from an EMBL/GenBank/DDBJ whole genome shotgun (WGS) entry which is preliminary data.</text>
</comment>
<feature type="transmembrane region" description="Helical" evidence="2">
    <location>
        <begin position="84"/>
        <end position="106"/>
    </location>
</feature>
<keyword evidence="4" id="KW-1185">Reference proteome</keyword>
<reference evidence="3" key="1">
    <citation type="journal article" date="2022" name="Plant J.">
        <title>Strategies of tolerance reflected in two North American maple genomes.</title>
        <authorList>
            <person name="McEvoy S.L."/>
            <person name="Sezen U.U."/>
            <person name="Trouern-Trend A."/>
            <person name="McMahon S.M."/>
            <person name="Schaberg P.G."/>
            <person name="Yang J."/>
            <person name="Wegrzyn J.L."/>
            <person name="Swenson N.G."/>
        </authorList>
    </citation>
    <scope>NUCLEOTIDE SEQUENCE</scope>
    <source>
        <strain evidence="3">NS2018</strain>
    </source>
</reference>
<evidence type="ECO:0000256" key="2">
    <source>
        <dbReference type="SAM" id="Phobius"/>
    </source>
</evidence>
<dbReference type="Proteomes" id="UP001168877">
    <property type="component" value="Unassembled WGS sequence"/>
</dbReference>
<keyword evidence="2" id="KW-1133">Transmembrane helix</keyword>
<evidence type="ECO:0000313" key="3">
    <source>
        <dbReference type="EMBL" id="KAK0607143.1"/>
    </source>
</evidence>
<keyword evidence="2" id="KW-0472">Membrane</keyword>
<protein>
    <submittedName>
        <fullName evidence="3">Uncharacterized protein</fullName>
    </submittedName>
</protein>